<proteinExistence type="predicted"/>
<accession>A0ABT2VZK9</accession>
<feature type="transmembrane region" description="Helical" evidence="1">
    <location>
        <begin position="346"/>
        <end position="368"/>
    </location>
</feature>
<comment type="caution">
    <text evidence="2">The sequence shown here is derived from an EMBL/GenBank/DDBJ whole genome shotgun (WGS) entry which is preliminary data.</text>
</comment>
<dbReference type="Proteomes" id="UP001208114">
    <property type="component" value="Unassembled WGS sequence"/>
</dbReference>
<dbReference type="RefSeq" id="WP_262991391.1">
    <property type="nucleotide sequence ID" value="NZ_JAOTEN010000005.1"/>
</dbReference>
<gene>
    <name evidence="2" type="ORF">N0B16_13045</name>
</gene>
<organism evidence="2 3">
    <name type="scientific">Chryseobacterium gilvum</name>
    <dbReference type="NCBI Taxonomy" id="2976534"/>
    <lineage>
        <taxon>Bacteria</taxon>
        <taxon>Pseudomonadati</taxon>
        <taxon>Bacteroidota</taxon>
        <taxon>Flavobacteriia</taxon>
        <taxon>Flavobacteriales</taxon>
        <taxon>Weeksellaceae</taxon>
        <taxon>Chryseobacterium group</taxon>
        <taxon>Chryseobacterium</taxon>
    </lineage>
</organism>
<keyword evidence="1" id="KW-1133">Transmembrane helix</keyword>
<keyword evidence="3" id="KW-1185">Reference proteome</keyword>
<dbReference type="Pfam" id="PF12412">
    <property type="entry name" value="DUF3667"/>
    <property type="match status" value="1"/>
</dbReference>
<evidence type="ECO:0000256" key="1">
    <source>
        <dbReference type="SAM" id="Phobius"/>
    </source>
</evidence>
<evidence type="ECO:0000313" key="2">
    <source>
        <dbReference type="EMBL" id="MCU7615366.1"/>
    </source>
</evidence>
<name>A0ABT2VZK9_9FLAO</name>
<evidence type="ECO:0000313" key="3">
    <source>
        <dbReference type="Proteomes" id="UP001208114"/>
    </source>
</evidence>
<keyword evidence="1" id="KW-0472">Membrane</keyword>
<protein>
    <submittedName>
        <fullName evidence="2">DUF3667 domain-containing protein</fullName>
    </submittedName>
</protein>
<dbReference type="InterPro" id="IPR022134">
    <property type="entry name" value="DUF3667"/>
</dbReference>
<sequence length="369" mass="43345">MSHGKIRDDKTCLNCSHIVEERFCPYCGQENTESRQPFYFLFTHFIEDFTHYDGQFWKTLQYLLFKPGKLTKQYLSGKRQVFVAPVKLYIFISFITFLLPGLLPESKKEAPAFKTQTNLNLEKENTKKTLEKMQQTGILSKATSDKIKKKMDSKDYVKITDSTGNAMTNESKIIRETFSDKSRTIMGADSMKEYDSIKKTDKSGTYTVFRPLAEKMFEMKANGLSKKQMVNKYFETLIHTIPKALFIYLPVFAFFLWIFHNKKKWWYFDHGIFTLHYFSFLLLTILILIVVKKIFAWLPDYLLFNFLSGLITLVIIVYMSVYFFIAHYRVYESSKRMSIFKGSVLFIVNCIGLSCMLMILAYISFVMLH</sequence>
<dbReference type="EMBL" id="JAOTEN010000005">
    <property type="protein sequence ID" value="MCU7615366.1"/>
    <property type="molecule type" value="Genomic_DNA"/>
</dbReference>
<keyword evidence="1" id="KW-0812">Transmembrane</keyword>
<feature type="transmembrane region" description="Helical" evidence="1">
    <location>
        <begin position="271"/>
        <end position="291"/>
    </location>
</feature>
<reference evidence="3" key="1">
    <citation type="submission" date="2023-07" db="EMBL/GenBank/DDBJ databases">
        <title>Chryseobacterium sp. GMJ5 Genome sequencing and assembly.</title>
        <authorList>
            <person name="Jung Y."/>
        </authorList>
    </citation>
    <scope>NUCLEOTIDE SEQUENCE [LARGE SCALE GENOMIC DNA]</scope>
    <source>
        <strain evidence="3">GMJ5</strain>
    </source>
</reference>
<feature type="transmembrane region" description="Helical" evidence="1">
    <location>
        <begin position="81"/>
        <end position="103"/>
    </location>
</feature>
<feature type="transmembrane region" description="Helical" evidence="1">
    <location>
        <begin position="303"/>
        <end position="325"/>
    </location>
</feature>
<feature type="transmembrane region" description="Helical" evidence="1">
    <location>
        <begin position="237"/>
        <end position="259"/>
    </location>
</feature>